<feature type="transmembrane region" description="Helical" evidence="1">
    <location>
        <begin position="6"/>
        <end position="30"/>
    </location>
</feature>
<comment type="caution">
    <text evidence="2">The sequence shown here is derived from an EMBL/GenBank/DDBJ whole genome shotgun (WGS) entry which is preliminary data.</text>
</comment>
<feature type="transmembrane region" description="Helical" evidence="1">
    <location>
        <begin position="127"/>
        <end position="150"/>
    </location>
</feature>
<keyword evidence="1" id="KW-1133">Transmembrane helix</keyword>
<evidence type="ECO:0000256" key="1">
    <source>
        <dbReference type="SAM" id="Phobius"/>
    </source>
</evidence>
<protein>
    <submittedName>
        <fullName evidence="2">Uncharacterized protein</fullName>
    </submittedName>
</protein>
<sequence>MHDQLVTLAGVIAIPFSSVLGLCAILLGLFSFDEKRKILISLKISDLISTKKVKAEKFAQWWSTKFFLLFGKSFFSKRQILTIPFFTILYSTLLFVSWFLWVLIFYNPEHIIPKYVPTVLDASINSFISYGFLYSLLLDFISISITRVYIKYSLRNRFSSFKAILFFITSILLIVLLFTIVIYRLKISSIDDLYTMQGLYLEKRPITNWEPVQTFYSSLNIIHNETMIIVTSKGLMTNYFIPQALMLYTSLMTQISLIIIFLCYILIKFLSKLEILSLFLVKTAGTASMSAWGFIALAVILIICIPMTLLISSIFII</sequence>
<feature type="transmembrane region" description="Helical" evidence="1">
    <location>
        <begin position="245"/>
        <end position="270"/>
    </location>
</feature>
<organism evidence="2 3">
    <name type="scientific">Pantoea allii</name>
    <dbReference type="NCBI Taxonomy" id="574096"/>
    <lineage>
        <taxon>Bacteria</taxon>
        <taxon>Pseudomonadati</taxon>
        <taxon>Pseudomonadota</taxon>
        <taxon>Gammaproteobacteria</taxon>
        <taxon>Enterobacterales</taxon>
        <taxon>Erwiniaceae</taxon>
        <taxon>Pantoea</taxon>
    </lineage>
</organism>
<reference evidence="2 3" key="1">
    <citation type="submission" date="2021-07" db="EMBL/GenBank/DDBJ databases">
        <title>A novel phosphonate cluster across the Pantoea species complex is important for pathogenicity in onion.</title>
        <authorList>
            <person name="Zhao M."/>
            <person name="Stice S."/>
            <person name="Shin G.Y."/>
            <person name="Coutinho T."/>
            <person name="Gitaitis R."/>
            <person name="Kvitko B."/>
            <person name="Dutta B."/>
        </authorList>
    </citation>
    <scope>NUCLEOTIDE SEQUENCE [LARGE SCALE GENOMIC DNA]</scope>
    <source>
        <strain evidence="2 3">BD 382</strain>
    </source>
</reference>
<keyword evidence="3" id="KW-1185">Reference proteome</keyword>
<proteinExistence type="predicted"/>
<feature type="transmembrane region" description="Helical" evidence="1">
    <location>
        <begin position="291"/>
        <end position="316"/>
    </location>
</feature>
<evidence type="ECO:0000313" key="2">
    <source>
        <dbReference type="EMBL" id="MBW1257614.1"/>
    </source>
</evidence>
<evidence type="ECO:0000313" key="3">
    <source>
        <dbReference type="Proteomes" id="UP001197236"/>
    </source>
</evidence>
<dbReference type="RefSeq" id="WP_218995423.1">
    <property type="nucleotide sequence ID" value="NZ_JAHVXU010000005.1"/>
</dbReference>
<name>A0ABS6VE69_9GAMM</name>
<feature type="transmembrane region" description="Helical" evidence="1">
    <location>
        <begin position="80"/>
        <end position="107"/>
    </location>
</feature>
<accession>A0ABS6VE69</accession>
<gene>
    <name evidence="2" type="ORF">KYI95_10440</name>
</gene>
<feature type="transmembrane region" description="Helical" evidence="1">
    <location>
        <begin position="162"/>
        <end position="183"/>
    </location>
</feature>
<keyword evidence="1" id="KW-0812">Transmembrane</keyword>
<dbReference type="EMBL" id="JAHVXZ010000004">
    <property type="protein sequence ID" value="MBW1257614.1"/>
    <property type="molecule type" value="Genomic_DNA"/>
</dbReference>
<keyword evidence="1" id="KW-0472">Membrane</keyword>
<dbReference type="Proteomes" id="UP001197236">
    <property type="component" value="Unassembled WGS sequence"/>
</dbReference>